<evidence type="ECO:0000256" key="3">
    <source>
        <dbReference type="ARBA" id="ARBA00022991"/>
    </source>
</evidence>
<keyword evidence="2" id="KW-0288">FMN</keyword>
<keyword evidence="5" id="KW-1185">Reference proteome</keyword>
<dbReference type="PANTHER" id="PTHR47429:SF2">
    <property type="entry name" value="PROTEIN TWIN LOV 1"/>
    <property type="match status" value="1"/>
</dbReference>
<dbReference type="PANTHER" id="PTHR47429">
    <property type="entry name" value="PROTEIN TWIN LOV 1"/>
    <property type="match status" value="1"/>
</dbReference>
<reference evidence="4" key="1">
    <citation type="submission" date="2022-04" db="EMBL/GenBank/DDBJ databases">
        <title>Carnegiea gigantea Genome sequencing and assembly v2.</title>
        <authorList>
            <person name="Copetti D."/>
            <person name="Sanderson M.J."/>
            <person name="Burquez A."/>
            <person name="Wojciechowski M.F."/>
        </authorList>
    </citation>
    <scope>NUCLEOTIDE SEQUENCE</scope>
    <source>
        <strain evidence="4">SGP5-SGP5p</strain>
        <tissue evidence="4">Aerial part</tissue>
    </source>
</reference>
<dbReference type="OrthoDB" id="447251at2759"/>
<comment type="caution">
    <text evidence="4">The sequence shown here is derived from an EMBL/GenBank/DDBJ whole genome shotgun (WGS) entry which is preliminary data.</text>
</comment>
<dbReference type="AlphaFoldDB" id="A0A9Q1KL30"/>
<accession>A0A9Q1KL30</accession>
<name>A0A9Q1KL30_9CARY</name>
<proteinExistence type="predicted"/>
<evidence type="ECO:0000256" key="1">
    <source>
        <dbReference type="ARBA" id="ARBA00022630"/>
    </source>
</evidence>
<keyword evidence="3" id="KW-0157">Chromophore</keyword>
<evidence type="ECO:0000313" key="5">
    <source>
        <dbReference type="Proteomes" id="UP001153076"/>
    </source>
</evidence>
<dbReference type="Gene3D" id="3.30.450.20">
    <property type="entry name" value="PAS domain"/>
    <property type="match status" value="1"/>
</dbReference>
<gene>
    <name evidence="4" type="ORF">Cgig2_018536</name>
</gene>
<evidence type="ECO:0000313" key="4">
    <source>
        <dbReference type="EMBL" id="KAJ8445595.1"/>
    </source>
</evidence>
<sequence>MAVSGCRFSAEASRSPCQTLSKSAPSPLCFDAGEVQSKIAPTSAVSSANRRLSRITHTLFVEVLNGLQQIRVLIIVDSWGRAEKERNLRKGIDLASTLQRIEKNFVITDPRLPDKPIIFASDSFLELKSIQEKEFWEEIVGYNLIKHHVEVDLMHI</sequence>
<dbReference type="EMBL" id="JAKOGI010000075">
    <property type="protein sequence ID" value="KAJ8445595.1"/>
    <property type="molecule type" value="Genomic_DNA"/>
</dbReference>
<evidence type="ECO:0000256" key="2">
    <source>
        <dbReference type="ARBA" id="ARBA00022643"/>
    </source>
</evidence>
<protein>
    <submittedName>
        <fullName evidence="4">Uncharacterized protein</fullName>
    </submittedName>
</protein>
<dbReference type="Proteomes" id="UP001153076">
    <property type="component" value="Unassembled WGS sequence"/>
</dbReference>
<keyword evidence="1" id="KW-0285">Flavoprotein</keyword>
<organism evidence="4 5">
    <name type="scientific">Carnegiea gigantea</name>
    <dbReference type="NCBI Taxonomy" id="171969"/>
    <lineage>
        <taxon>Eukaryota</taxon>
        <taxon>Viridiplantae</taxon>
        <taxon>Streptophyta</taxon>
        <taxon>Embryophyta</taxon>
        <taxon>Tracheophyta</taxon>
        <taxon>Spermatophyta</taxon>
        <taxon>Magnoliopsida</taxon>
        <taxon>eudicotyledons</taxon>
        <taxon>Gunneridae</taxon>
        <taxon>Pentapetalae</taxon>
        <taxon>Caryophyllales</taxon>
        <taxon>Cactineae</taxon>
        <taxon>Cactaceae</taxon>
        <taxon>Cactoideae</taxon>
        <taxon>Echinocereeae</taxon>
        <taxon>Carnegiea</taxon>
    </lineage>
</organism>
<dbReference type="GO" id="GO:0005634">
    <property type="term" value="C:nucleus"/>
    <property type="evidence" value="ECO:0007669"/>
    <property type="project" value="TreeGrafter"/>
</dbReference>